<sequence length="62" mass="6761">MVVTASAKSQREPLSETERGGPGSGETLSLQDALDHCFFQEALRLTSSTLCSPLIQRLRARL</sequence>
<protein>
    <submittedName>
        <fullName evidence="2">Uncharacterized protein</fullName>
    </submittedName>
</protein>
<reference evidence="2" key="1">
    <citation type="submission" date="2025-08" db="UniProtKB">
        <authorList>
            <consortium name="Ensembl"/>
        </authorList>
    </citation>
    <scope>IDENTIFICATION</scope>
</reference>
<dbReference type="Proteomes" id="UP000233020">
    <property type="component" value="Unplaced"/>
</dbReference>
<feature type="compositionally biased region" description="Basic and acidic residues" evidence="1">
    <location>
        <begin position="9"/>
        <end position="19"/>
    </location>
</feature>
<evidence type="ECO:0000313" key="2">
    <source>
        <dbReference type="Ensembl" id="ENSANAP00000006972.1"/>
    </source>
</evidence>
<dbReference type="AlphaFoldDB" id="A0A2K5CDR4"/>
<feature type="region of interest" description="Disordered" evidence="1">
    <location>
        <begin position="1"/>
        <end position="27"/>
    </location>
</feature>
<keyword evidence="3" id="KW-1185">Reference proteome</keyword>
<organism evidence="2 3">
    <name type="scientific">Aotus nancymaae</name>
    <name type="common">Ma's night monkey</name>
    <dbReference type="NCBI Taxonomy" id="37293"/>
    <lineage>
        <taxon>Eukaryota</taxon>
        <taxon>Metazoa</taxon>
        <taxon>Chordata</taxon>
        <taxon>Craniata</taxon>
        <taxon>Vertebrata</taxon>
        <taxon>Euteleostomi</taxon>
        <taxon>Mammalia</taxon>
        <taxon>Eutheria</taxon>
        <taxon>Euarchontoglires</taxon>
        <taxon>Primates</taxon>
        <taxon>Haplorrhini</taxon>
        <taxon>Platyrrhini</taxon>
        <taxon>Aotidae</taxon>
        <taxon>Aotus</taxon>
    </lineage>
</organism>
<reference evidence="2" key="2">
    <citation type="submission" date="2025-09" db="UniProtKB">
        <authorList>
            <consortium name="Ensembl"/>
        </authorList>
    </citation>
    <scope>IDENTIFICATION</scope>
</reference>
<evidence type="ECO:0000313" key="3">
    <source>
        <dbReference type="Proteomes" id="UP000233020"/>
    </source>
</evidence>
<accession>A0A2K5CDR4</accession>
<name>A0A2K5CDR4_AOTNA</name>
<dbReference type="Ensembl" id="ENSANAT00000024744.1">
    <property type="protein sequence ID" value="ENSANAP00000006972.1"/>
    <property type="gene ID" value="ENSANAG00000021565.1"/>
</dbReference>
<proteinExistence type="predicted"/>
<evidence type="ECO:0000256" key="1">
    <source>
        <dbReference type="SAM" id="MobiDB-lite"/>
    </source>
</evidence>